<evidence type="ECO:0000256" key="2">
    <source>
        <dbReference type="ARBA" id="ARBA00023015"/>
    </source>
</evidence>
<evidence type="ECO:0000256" key="4">
    <source>
        <dbReference type="ARBA" id="ARBA00023163"/>
    </source>
</evidence>
<dbReference type="Pfam" id="PF00126">
    <property type="entry name" value="HTH_1"/>
    <property type="match status" value="1"/>
</dbReference>
<protein>
    <submittedName>
        <fullName evidence="6">LysR family transcriptional regulator</fullName>
    </submittedName>
</protein>
<dbReference type="AlphaFoldDB" id="A0AA37TPX5"/>
<evidence type="ECO:0000313" key="7">
    <source>
        <dbReference type="Proteomes" id="UP001157439"/>
    </source>
</evidence>
<dbReference type="SUPFAM" id="SSF46785">
    <property type="entry name" value="Winged helix' DNA-binding domain"/>
    <property type="match status" value="1"/>
</dbReference>
<accession>A0AA37TPX5</accession>
<dbReference type="InterPro" id="IPR000847">
    <property type="entry name" value="LysR_HTH_N"/>
</dbReference>
<dbReference type="PANTHER" id="PTHR30126">
    <property type="entry name" value="HTH-TYPE TRANSCRIPTIONAL REGULATOR"/>
    <property type="match status" value="1"/>
</dbReference>
<evidence type="ECO:0000256" key="3">
    <source>
        <dbReference type="ARBA" id="ARBA00023125"/>
    </source>
</evidence>
<dbReference type="Gene3D" id="3.40.190.290">
    <property type="match status" value="1"/>
</dbReference>
<dbReference type="EMBL" id="BSPO01000002">
    <property type="protein sequence ID" value="GLS83265.1"/>
    <property type="molecule type" value="Genomic_DNA"/>
</dbReference>
<comment type="caution">
    <text evidence="6">The sequence shown here is derived from an EMBL/GenBank/DDBJ whole genome shotgun (WGS) entry which is preliminary data.</text>
</comment>
<dbReference type="InterPro" id="IPR036388">
    <property type="entry name" value="WH-like_DNA-bd_sf"/>
</dbReference>
<proteinExistence type="inferred from homology"/>
<dbReference type="GO" id="GO:0000976">
    <property type="term" value="F:transcription cis-regulatory region binding"/>
    <property type="evidence" value="ECO:0007669"/>
    <property type="project" value="TreeGrafter"/>
</dbReference>
<dbReference type="RefSeq" id="WP_095497174.1">
    <property type="nucleotide sequence ID" value="NZ_BSPO01000002.1"/>
</dbReference>
<dbReference type="InterPro" id="IPR036390">
    <property type="entry name" value="WH_DNA-bd_sf"/>
</dbReference>
<evidence type="ECO:0000256" key="1">
    <source>
        <dbReference type="ARBA" id="ARBA00009437"/>
    </source>
</evidence>
<name>A0AA37TPX5_9GAMM</name>
<dbReference type="InterPro" id="IPR005119">
    <property type="entry name" value="LysR_subst-bd"/>
</dbReference>
<dbReference type="GO" id="GO:0003700">
    <property type="term" value="F:DNA-binding transcription factor activity"/>
    <property type="evidence" value="ECO:0007669"/>
    <property type="project" value="InterPro"/>
</dbReference>
<dbReference type="Proteomes" id="UP001157439">
    <property type="component" value="Unassembled WGS sequence"/>
</dbReference>
<keyword evidence="2" id="KW-0805">Transcription regulation</keyword>
<keyword evidence="7" id="KW-1185">Reference proteome</keyword>
<keyword evidence="4" id="KW-0804">Transcription</keyword>
<evidence type="ECO:0000313" key="6">
    <source>
        <dbReference type="EMBL" id="GLS83265.1"/>
    </source>
</evidence>
<dbReference type="PANTHER" id="PTHR30126:SF91">
    <property type="entry name" value="LYSR FAMILY TRANSCRIPTIONAL REGULATOR"/>
    <property type="match status" value="1"/>
</dbReference>
<organism evidence="6 7">
    <name type="scientific">Paraferrimonas haliotis</name>
    <dbReference type="NCBI Taxonomy" id="2013866"/>
    <lineage>
        <taxon>Bacteria</taxon>
        <taxon>Pseudomonadati</taxon>
        <taxon>Pseudomonadota</taxon>
        <taxon>Gammaproteobacteria</taxon>
        <taxon>Alteromonadales</taxon>
        <taxon>Ferrimonadaceae</taxon>
        <taxon>Paraferrimonas</taxon>
    </lineage>
</organism>
<dbReference type="SUPFAM" id="SSF53850">
    <property type="entry name" value="Periplasmic binding protein-like II"/>
    <property type="match status" value="1"/>
</dbReference>
<comment type="similarity">
    <text evidence="1">Belongs to the LysR transcriptional regulatory family.</text>
</comment>
<evidence type="ECO:0000259" key="5">
    <source>
        <dbReference type="PROSITE" id="PS50931"/>
    </source>
</evidence>
<feature type="domain" description="HTH lysR-type" evidence="5">
    <location>
        <begin position="1"/>
        <end position="60"/>
    </location>
</feature>
<dbReference type="Gene3D" id="1.10.10.10">
    <property type="entry name" value="Winged helix-like DNA-binding domain superfamily/Winged helix DNA-binding domain"/>
    <property type="match status" value="1"/>
</dbReference>
<sequence>MAYSLEQLRAFVETANSGSFRGAALTIGKHSSTIGELVANLEIDIGVELFERSRRSISLTEAGKELLEFAKPVLREAEFFQDKADSVIAKAPTDFTVAIDPALRCNDVIDCYKSVLKRFPSINLTVLTGDVMQIHSWLRSGRVDVGFCPTGIQTPMDMSMSRSFAFELTNVVSTDYKVIDGSLTRQQLRSMPQIIHSFMKDVGLESAHRESHRVIVANNTIEIMEMVKSGLGWARLPVFLANQSSHKDELQMFKIDDGRTELWWGEVVYLSSRRPDAAMQLFIDKAKAIPDKL</sequence>
<dbReference type="Pfam" id="PF03466">
    <property type="entry name" value="LysR_substrate"/>
    <property type="match status" value="1"/>
</dbReference>
<dbReference type="PROSITE" id="PS50931">
    <property type="entry name" value="HTH_LYSR"/>
    <property type="match status" value="1"/>
</dbReference>
<keyword evidence="3" id="KW-0238">DNA-binding</keyword>
<dbReference type="CDD" id="cd05466">
    <property type="entry name" value="PBP2_LTTR_substrate"/>
    <property type="match status" value="1"/>
</dbReference>
<gene>
    <name evidence="6" type="ORF">GCM10007894_12420</name>
</gene>
<reference evidence="6 7" key="1">
    <citation type="journal article" date="2014" name="Int. J. Syst. Evol. Microbiol.">
        <title>Complete genome sequence of Corynebacterium casei LMG S-19264T (=DSM 44701T), isolated from a smear-ripened cheese.</title>
        <authorList>
            <consortium name="US DOE Joint Genome Institute (JGI-PGF)"/>
            <person name="Walter F."/>
            <person name="Albersmeier A."/>
            <person name="Kalinowski J."/>
            <person name="Ruckert C."/>
        </authorList>
    </citation>
    <scope>NUCLEOTIDE SEQUENCE [LARGE SCALE GENOMIC DNA]</scope>
    <source>
        <strain evidence="6 7">NBRC 112785</strain>
    </source>
</reference>
<dbReference type="FunFam" id="1.10.10.10:FF:000001">
    <property type="entry name" value="LysR family transcriptional regulator"/>
    <property type="match status" value="1"/>
</dbReference>